<dbReference type="RefSeq" id="WP_052275029.1">
    <property type="nucleotide sequence ID" value="NZ_CP014327.1"/>
</dbReference>
<dbReference type="KEGG" id="hat:RC74_18550"/>
<gene>
    <name evidence="2" type="ORF">RC74_18550</name>
</gene>
<feature type="region of interest" description="Disordered" evidence="1">
    <location>
        <begin position="98"/>
        <end position="121"/>
    </location>
</feature>
<organism evidence="2 3">
    <name type="scientific">Falsihalocynthiibacter arcticus</name>
    <dbReference type="NCBI Taxonomy" id="1579316"/>
    <lineage>
        <taxon>Bacteria</taxon>
        <taxon>Pseudomonadati</taxon>
        <taxon>Pseudomonadota</taxon>
        <taxon>Alphaproteobacteria</taxon>
        <taxon>Rhodobacterales</taxon>
        <taxon>Roseobacteraceae</taxon>
        <taxon>Falsihalocynthiibacter</taxon>
    </lineage>
</organism>
<sequence>MAKNNWTNIELEAAVGTYFQMLALEKRGEKFNKSYFIRELLMRHLPNRTSVDHRMQNISHVLNEKGELWIQGYKPLPNIGPGILPFLTRCVEEHLSPKTAPLPLYPTPNDVAKSRLLPPTG</sequence>
<dbReference type="AlphaFoldDB" id="A0A126V3U3"/>
<reference evidence="2 3" key="1">
    <citation type="submission" date="2016-02" db="EMBL/GenBank/DDBJ databases">
        <title>Complete genome sequence of Halocynthiibacter arcticus PAMC 20958t from arctic marine sediment.</title>
        <authorList>
            <person name="Lee Y.M."/>
            <person name="Baek K."/>
            <person name="Lee H.K."/>
            <person name="Shin S.C."/>
        </authorList>
    </citation>
    <scope>NUCLEOTIDE SEQUENCE [LARGE SCALE GENOMIC DNA]</scope>
    <source>
        <strain evidence="2">PAMC 20958</strain>
    </source>
</reference>
<dbReference type="OrthoDB" id="9788621at2"/>
<name>A0A126V3U3_9RHOB</name>
<protein>
    <submittedName>
        <fullName evidence="2">Uncharacterized protein</fullName>
    </submittedName>
</protein>
<proteinExistence type="predicted"/>
<keyword evidence="3" id="KW-1185">Reference proteome</keyword>
<evidence type="ECO:0000313" key="3">
    <source>
        <dbReference type="Proteomes" id="UP000070371"/>
    </source>
</evidence>
<dbReference type="EMBL" id="CP014327">
    <property type="protein sequence ID" value="AML52988.1"/>
    <property type="molecule type" value="Genomic_DNA"/>
</dbReference>
<accession>A0A126V3U3</accession>
<dbReference type="Proteomes" id="UP000070371">
    <property type="component" value="Chromosome"/>
</dbReference>
<evidence type="ECO:0000256" key="1">
    <source>
        <dbReference type="SAM" id="MobiDB-lite"/>
    </source>
</evidence>
<evidence type="ECO:0000313" key="2">
    <source>
        <dbReference type="EMBL" id="AML52988.1"/>
    </source>
</evidence>